<evidence type="ECO:0000259" key="7">
    <source>
        <dbReference type="PROSITE" id="PS00624"/>
    </source>
</evidence>
<dbReference type="PROSITE" id="PS00624">
    <property type="entry name" value="GMC_OXRED_2"/>
    <property type="match status" value="1"/>
</dbReference>
<evidence type="ECO:0000256" key="5">
    <source>
        <dbReference type="RuleBase" id="RU003968"/>
    </source>
</evidence>
<comment type="similarity">
    <text evidence="2 5">Belongs to the GMC oxidoreductase family.</text>
</comment>
<dbReference type="PANTHER" id="PTHR11552:SF147">
    <property type="entry name" value="CHOLINE DEHYDROGENASE, MITOCHONDRIAL"/>
    <property type="match status" value="1"/>
</dbReference>
<feature type="domain" description="Glucose-methanol-choline oxidoreductase N-terminal" evidence="6">
    <location>
        <begin position="93"/>
        <end position="116"/>
    </location>
</feature>
<reference evidence="9" key="1">
    <citation type="journal article" date="2021" name="Syst. Appl. Microbiol.">
        <title>Roseomonas hellenica sp. nov., isolated from roots of wild-growing Alkanna tinctoria.</title>
        <authorList>
            <person name="Rat A."/>
            <person name="Naranjo H.D."/>
            <person name="Lebbe L."/>
            <person name="Cnockaert M."/>
            <person name="Krigas N."/>
            <person name="Grigoriadou K."/>
            <person name="Maloupa E."/>
            <person name="Willems A."/>
        </authorList>
    </citation>
    <scope>NUCLEOTIDE SEQUENCE [LARGE SCALE GENOMIC DNA]</scope>
    <source>
        <strain evidence="9">LMG 31523</strain>
    </source>
</reference>
<feature type="domain" description="Glucose-methanol-choline oxidoreductase N-terminal" evidence="7">
    <location>
        <begin position="271"/>
        <end position="285"/>
    </location>
</feature>
<dbReference type="EMBL" id="JAAGBB010000012">
    <property type="protein sequence ID" value="MBR0665043.1"/>
    <property type="molecule type" value="Genomic_DNA"/>
</dbReference>
<evidence type="ECO:0000256" key="2">
    <source>
        <dbReference type="ARBA" id="ARBA00010790"/>
    </source>
</evidence>
<evidence type="ECO:0000256" key="3">
    <source>
        <dbReference type="ARBA" id="ARBA00022630"/>
    </source>
</evidence>
<name>A0ABS5EXL4_9PROT</name>
<proteinExistence type="inferred from homology"/>
<protein>
    <submittedName>
        <fullName evidence="8">Sorbosone dehydrogenase</fullName>
    </submittedName>
</protein>
<keyword evidence="3 5" id="KW-0285">Flavoprotein</keyword>
<dbReference type="InterPro" id="IPR036188">
    <property type="entry name" value="FAD/NAD-bd_sf"/>
</dbReference>
<dbReference type="InterPro" id="IPR012132">
    <property type="entry name" value="GMC_OxRdtase"/>
</dbReference>
<evidence type="ECO:0000313" key="8">
    <source>
        <dbReference type="EMBL" id="MBR0665043.1"/>
    </source>
</evidence>
<dbReference type="Proteomes" id="UP001196870">
    <property type="component" value="Unassembled WGS sequence"/>
</dbReference>
<dbReference type="InterPro" id="IPR000172">
    <property type="entry name" value="GMC_OxRdtase_N"/>
</dbReference>
<dbReference type="SUPFAM" id="SSF54373">
    <property type="entry name" value="FAD-linked reductases, C-terminal domain"/>
    <property type="match status" value="1"/>
</dbReference>
<evidence type="ECO:0000256" key="1">
    <source>
        <dbReference type="ARBA" id="ARBA00001974"/>
    </source>
</evidence>
<keyword evidence="9" id="KW-1185">Reference proteome</keyword>
<evidence type="ECO:0000259" key="6">
    <source>
        <dbReference type="PROSITE" id="PS00623"/>
    </source>
</evidence>
<evidence type="ECO:0000313" key="9">
    <source>
        <dbReference type="Proteomes" id="UP001196870"/>
    </source>
</evidence>
<dbReference type="SUPFAM" id="SSF51905">
    <property type="entry name" value="FAD/NAD(P)-binding domain"/>
    <property type="match status" value="1"/>
</dbReference>
<dbReference type="InterPro" id="IPR007867">
    <property type="entry name" value="GMC_OxRtase_C"/>
</dbReference>
<dbReference type="Pfam" id="PF05199">
    <property type="entry name" value="GMC_oxred_C"/>
    <property type="match status" value="1"/>
</dbReference>
<dbReference type="PROSITE" id="PS00623">
    <property type="entry name" value="GMC_OXRED_1"/>
    <property type="match status" value="1"/>
</dbReference>
<comment type="caution">
    <text evidence="8">The sequence shown here is derived from an EMBL/GenBank/DDBJ whole genome shotgun (WGS) entry which is preliminary data.</text>
</comment>
<evidence type="ECO:0000256" key="4">
    <source>
        <dbReference type="ARBA" id="ARBA00022827"/>
    </source>
</evidence>
<sequence>MAGAVEPFDVVILGGGSAGCVLAARLSEDPGTRVLLVEAGQDLRAGAVPAAIASPYPGRAYFNGAWTWPALTVRMGTDASNEEARVARPYEQARILGGGSSINGIGANRGSPFDYDEWAAEGAAGWSWSDVLPYFRKLERDLDFAEDAQLHGRDGPLPVRRIPRPEHTAFARAAEEEFGRRGYPSRADQNGAWEDGVFPITVNLDEEGKRASVATAYLTPDVRRRANLAIWTEAVAERVIIRGGRAVGARVRRPDGMVVEVGASLIVVSAGALHSPALLLRSGVGPAQALADLGIEVAARRDGVGRNLLEHPSIGVSAFLAPAGRLPPGDRYHIQAILRWTSPYDWAAPGDMHMAINTRSGWHAVGHRIGTLFTWVNKSYSRGVVELASPDPTAPPLVDFRLLSDERDLVRLADSFRFAAAVLTAPRLADLVVQAFPSTYSARVKRLLRPTALNGLLMAIAGPIMDAHAGLRARMLDAAQEGTAALDALCRDEDALRAHLKRHVGGVWHPCGTCRLGAEDDPGAVCDSGGRVIGVDGLMVCDASVMPTIPCANLNVPTLMIAEKTADAIKARQRA</sequence>
<accession>A0ABS5EXL4</accession>
<dbReference type="PANTHER" id="PTHR11552">
    <property type="entry name" value="GLUCOSE-METHANOL-CHOLINE GMC OXIDOREDUCTASE"/>
    <property type="match status" value="1"/>
</dbReference>
<keyword evidence="4 5" id="KW-0274">FAD</keyword>
<comment type="cofactor">
    <cofactor evidence="1">
        <name>FAD</name>
        <dbReference type="ChEBI" id="CHEBI:57692"/>
    </cofactor>
</comment>
<dbReference type="Gene3D" id="3.30.410.40">
    <property type="match status" value="2"/>
</dbReference>
<dbReference type="PIRSF" id="PIRSF000137">
    <property type="entry name" value="Alcohol_oxidase"/>
    <property type="match status" value="1"/>
</dbReference>
<dbReference type="Gene3D" id="3.50.50.60">
    <property type="entry name" value="FAD/NAD(P)-binding domain"/>
    <property type="match status" value="2"/>
</dbReference>
<organism evidence="8 9">
    <name type="scientific">Plastoroseomonas hellenica</name>
    <dbReference type="NCBI Taxonomy" id="2687306"/>
    <lineage>
        <taxon>Bacteria</taxon>
        <taxon>Pseudomonadati</taxon>
        <taxon>Pseudomonadota</taxon>
        <taxon>Alphaproteobacteria</taxon>
        <taxon>Acetobacterales</taxon>
        <taxon>Acetobacteraceae</taxon>
        <taxon>Plastoroseomonas</taxon>
    </lineage>
</organism>
<gene>
    <name evidence="8" type="ORF">GXW71_11830</name>
</gene>
<dbReference type="Pfam" id="PF00732">
    <property type="entry name" value="GMC_oxred_N"/>
    <property type="match status" value="1"/>
</dbReference>